<dbReference type="PANTHER" id="PTHR11136:SF0">
    <property type="entry name" value="DIHYDROFOLATE SYNTHETASE-RELATED"/>
    <property type="match status" value="1"/>
</dbReference>
<reference evidence="14 15" key="1">
    <citation type="submission" date="2018-12" db="EMBL/GenBank/DDBJ databases">
        <authorList>
            <consortium name="Pathogen Informatics"/>
        </authorList>
    </citation>
    <scope>NUCLEOTIDE SEQUENCE [LARGE SCALE GENOMIC DNA]</scope>
    <source>
        <strain evidence="14 15">NCTC3166</strain>
    </source>
</reference>
<keyword evidence="7 11" id="KW-0067">ATP-binding</keyword>
<dbReference type="Pfam" id="PF02875">
    <property type="entry name" value="Mur_ligase_C"/>
    <property type="match status" value="1"/>
</dbReference>
<dbReference type="InterPro" id="IPR013221">
    <property type="entry name" value="Mur_ligase_cen"/>
</dbReference>
<feature type="domain" description="Mur ligase C-terminal" evidence="12">
    <location>
        <begin position="286"/>
        <end position="396"/>
    </location>
</feature>
<comment type="cofactor">
    <cofactor evidence="1">
        <name>Mg(2+)</name>
        <dbReference type="ChEBI" id="CHEBI:18420"/>
    </cofactor>
</comment>
<organism evidence="14 15">
    <name type="scientific">Streptococcus viridans</name>
    <dbReference type="NCBI Taxonomy" id="78535"/>
    <lineage>
        <taxon>Bacteria</taxon>
        <taxon>Bacillati</taxon>
        <taxon>Bacillota</taxon>
        <taxon>Bacilli</taxon>
        <taxon>Lactobacillales</taxon>
        <taxon>Streptococcaceae</taxon>
        <taxon>Streptococcus</taxon>
    </lineage>
</organism>
<comment type="similarity">
    <text evidence="2 11">Belongs to the folylpolyglutamate synthase family.</text>
</comment>
<dbReference type="GO" id="GO:0005524">
    <property type="term" value="F:ATP binding"/>
    <property type="evidence" value="ECO:0007669"/>
    <property type="project" value="UniProtKB-KW"/>
</dbReference>
<evidence type="ECO:0000256" key="5">
    <source>
        <dbReference type="ARBA" id="ARBA00022723"/>
    </source>
</evidence>
<accession>A0A447Z761</accession>
<feature type="domain" description="Mur ligase central" evidence="13">
    <location>
        <begin position="42"/>
        <end position="256"/>
    </location>
</feature>
<evidence type="ECO:0000259" key="12">
    <source>
        <dbReference type="Pfam" id="PF02875"/>
    </source>
</evidence>
<evidence type="ECO:0000256" key="1">
    <source>
        <dbReference type="ARBA" id="ARBA00001946"/>
    </source>
</evidence>
<evidence type="ECO:0000313" key="15">
    <source>
        <dbReference type="Proteomes" id="UP000270025"/>
    </source>
</evidence>
<evidence type="ECO:0000259" key="13">
    <source>
        <dbReference type="Pfam" id="PF08245"/>
    </source>
</evidence>
<dbReference type="Gene3D" id="3.40.1190.10">
    <property type="entry name" value="Mur-like, catalytic domain"/>
    <property type="match status" value="1"/>
</dbReference>
<dbReference type="NCBIfam" id="TIGR01499">
    <property type="entry name" value="folC"/>
    <property type="match status" value="1"/>
</dbReference>
<dbReference type="InterPro" id="IPR036565">
    <property type="entry name" value="Mur-like_cat_sf"/>
</dbReference>
<dbReference type="GO" id="GO:0008841">
    <property type="term" value="F:dihydrofolate synthase activity"/>
    <property type="evidence" value="ECO:0007669"/>
    <property type="project" value="TreeGrafter"/>
</dbReference>
<keyword evidence="4 11" id="KW-0436">Ligase</keyword>
<gene>
    <name evidence="14" type="primary">fgs_2</name>
    <name evidence="14" type="ORF">NCTC3166_01896</name>
</gene>
<keyword evidence="8" id="KW-0460">Magnesium</keyword>
<comment type="catalytic activity">
    <reaction evidence="10">
        <text>(6S)-5,6,7,8-tetrahydrofolyl-(gamma-L-Glu)(n) + L-glutamate + ATP = (6S)-5,6,7,8-tetrahydrofolyl-(gamma-L-Glu)(n+1) + ADP + phosphate + H(+)</text>
        <dbReference type="Rhea" id="RHEA:10580"/>
        <dbReference type="Rhea" id="RHEA-COMP:14738"/>
        <dbReference type="Rhea" id="RHEA-COMP:14740"/>
        <dbReference type="ChEBI" id="CHEBI:15378"/>
        <dbReference type="ChEBI" id="CHEBI:29985"/>
        <dbReference type="ChEBI" id="CHEBI:30616"/>
        <dbReference type="ChEBI" id="CHEBI:43474"/>
        <dbReference type="ChEBI" id="CHEBI:141005"/>
        <dbReference type="ChEBI" id="CHEBI:456216"/>
        <dbReference type="EC" id="6.3.2.17"/>
    </reaction>
</comment>
<dbReference type="GO" id="GO:0005737">
    <property type="term" value="C:cytoplasm"/>
    <property type="evidence" value="ECO:0007669"/>
    <property type="project" value="TreeGrafter"/>
</dbReference>
<dbReference type="Gene3D" id="3.90.190.20">
    <property type="entry name" value="Mur ligase, C-terminal domain"/>
    <property type="match status" value="1"/>
</dbReference>
<dbReference type="Pfam" id="PF08245">
    <property type="entry name" value="Mur_ligase_M"/>
    <property type="match status" value="1"/>
</dbReference>
<keyword evidence="5" id="KW-0479">Metal-binding</keyword>
<evidence type="ECO:0000256" key="4">
    <source>
        <dbReference type="ARBA" id="ARBA00022598"/>
    </source>
</evidence>
<protein>
    <recommendedName>
        <fullName evidence="3">tetrahydrofolate synthase</fullName>
        <ecNumber evidence="3">6.3.2.17</ecNumber>
    </recommendedName>
    <alternativeName>
        <fullName evidence="9">Tetrahydrofolylpolyglutamate synthase</fullName>
    </alternativeName>
</protein>
<dbReference type="RefSeq" id="WP_126404971.1">
    <property type="nucleotide sequence ID" value="NZ_LR134266.1"/>
</dbReference>
<dbReference type="PROSITE" id="PS01012">
    <property type="entry name" value="FOLYLPOLYGLU_SYNT_2"/>
    <property type="match status" value="1"/>
</dbReference>
<keyword evidence="15" id="KW-1185">Reference proteome</keyword>
<dbReference type="FunFam" id="3.40.1190.10:FF:000011">
    <property type="entry name" value="Folylpolyglutamate synthase/dihydrofolate synthase"/>
    <property type="match status" value="1"/>
</dbReference>
<dbReference type="SUPFAM" id="SSF53244">
    <property type="entry name" value="MurD-like peptide ligases, peptide-binding domain"/>
    <property type="match status" value="1"/>
</dbReference>
<evidence type="ECO:0000256" key="7">
    <source>
        <dbReference type="ARBA" id="ARBA00022840"/>
    </source>
</evidence>
<name>A0A447Z761_9STRE</name>
<proteinExistence type="inferred from homology"/>
<dbReference type="KEGG" id="svf:NCTC3166_01896"/>
<evidence type="ECO:0000256" key="10">
    <source>
        <dbReference type="ARBA" id="ARBA00047493"/>
    </source>
</evidence>
<evidence type="ECO:0000256" key="6">
    <source>
        <dbReference type="ARBA" id="ARBA00022741"/>
    </source>
</evidence>
<dbReference type="GO" id="GO:0004326">
    <property type="term" value="F:tetrahydrofolylpolyglutamate synthase activity"/>
    <property type="evidence" value="ECO:0007669"/>
    <property type="project" value="UniProtKB-EC"/>
</dbReference>
<dbReference type="PANTHER" id="PTHR11136">
    <property type="entry name" value="FOLYLPOLYGLUTAMATE SYNTHASE-RELATED"/>
    <property type="match status" value="1"/>
</dbReference>
<evidence type="ECO:0000256" key="8">
    <source>
        <dbReference type="ARBA" id="ARBA00022842"/>
    </source>
</evidence>
<dbReference type="SUPFAM" id="SSF53623">
    <property type="entry name" value="MurD-like peptide ligases, catalytic domain"/>
    <property type="match status" value="1"/>
</dbReference>
<evidence type="ECO:0000256" key="3">
    <source>
        <dbReference type="ARBA" id="ARBA00013025"/>
    </source>
</evidence>
<keyword evidence="6 11" id="KW-0547">Nucleotide-binding</keyword>
<dbReference type="Proteomes" id="UP000270025">
    <property type="component" value="Chromosome"/>
</dbReference>
<evidence type="ECO:0000256" key="9">
    <source>
        <dbReference type="ARBA" id="ARBA00030592"/>
    </source>
</evidence>
<dbReference type="InterPro" id="IPR004101">
    <property type="entry name" value="Mur_ligase_C"/>
</dbReference>
<dbReference type="EC" id="6.3.2.17" evidence="3"/>
<dbReference type="GO" id="GO:0009252">
    <property type="term" value="P:peptidoglycan biosynthetic process"/>
    <property type="evidence" value="ECO:0007669"/>
    <property type="project" value="UniProtKB-UniPathway"/>
</dbReference>
<dbReference type="EMBL" id="LR134266">
    <property type="protein sequence ID" value="VED68057.1"/>
    <property type="molecule type" value="Genomic_DNA"/>
</dbReference>
<dbReference type="UniPathway" id="UPA00219"/>
<evidence type="ECO:0000256" key="11">
    <source>
        <dbReference type="PIRNR" id="PIRNR001563"/>
    </source>
</evidence>
<evidence type="ECO:0000313" key="14">
    <source>
        <dbReference type="EMBL" id="VED68057.1"/>
    </source>
</evidence>
<dbReference type="PIRSF" id="PIRSF001563">
    <property type="entry name" value="Folylpolyglu_synth"/>
    <property type="match status" value="1"/>
</dbReference>
<sequence length="415" mass="46049">MNQIEEWMNSRIGLNFRSGLGRMQQAVKLLGDPREAVPMIHVTGTNGKGSTIAFMRQLFQQHGLKVGTFTSPHIVSMHDRICINGQPISDQDLIRLGQSIQAMESQLLETHDQLSYFEIITLLAFLYFHEQKVDLALIEVGIGGLLDTTNVITGEVAVITSVGLDHQETLGGSLEAIARQKAGIFKAGKPAVIGPLAKEAEQVCIEKAQAIGCPLARYGEDFQLVKGVFQDAQHRFDSLKIGLNGAYQEENAAVALEAFLLFMEQRGLAVDENGVREALQATSWPGRLENFDQGIYLDGAHNPHAIHRLVEYARTFSDKRVKILFGALKRKDYQGMLEIFASDLPEADLTVTTFAYGEVVQEADGLGYPYVADFRDYLQDFYSRQAGQEVLFVTGSLYFISEVRAYLLEQGKNPL</sequence>
<dbReference type="InterPro" id="IPR018109">
    <property type="entry name" value="Folylpolyglutamate_synth_CS"/>
</dbReference>
<dbReference type="GO" id="GO:0046872">
    <property type="term" value="F:metal ion binding"/>
    <property type="evidence" value="ECO:0007669"/>
    <property type="project" value="UniProtKB-KW"/>
</dbReference>
<dbReference type="InterPro" id="IPR036615">
    <property type="entry name" value="Mur_ligase_C_dom_sf"/>
</dbReference>
<dbReference type="InterPro" id="IPR001645">
    <property type="entry name" value="Folylpolyglutamate_synth"/>
</dbReference>
<dbReference type="AlphaFoldDB" id="A0A447Z761"/>
<evidence type="ECO:0000256" key="2">
    <source>
        <dbReference type="ARBA" id="ARBA00008276"/>
    </source>
</evidence>